<evidence type="ECO:0000313" key="2">
    <source>
        <dbReference type="EMBL" id="AEI09174.1"/>
    </source>
</evidence>
<dbReference type="Proteomes" id="UP000000492">
    <property type="component" value="Chromosome"/>
</dbReference>
<organism evidence="2 3">
    <name type="scientific">Corynebacterium resistens (strain DSM 45100 / JCM 12819 / GTC 2026 / SICGH 158)</name>
    <dbReference type="NCBI Taxonomy" id="662755"/>
    <lineage>
        <taxon>Bacteria</taxon>
        <taxon>Bacillati</taxon>
        <taxon>Actinomycetota</taxon>
        <taxon>Actinomycetes</taxon>
        <taxon>Mycobacteriales</taxon>
        <taxon>Corynebacteriaceae</taxon>
        <taxon>Corynebacterium</taxon>
    </lineage>
</organism>
<dbReference type="KEGG" id="crd:CRES_0818"/>
<keyword evidence="3" id="KW-1185">Reference proteome</keyword>
<dbReference type="STRING" id="662755.CRES_0818"/>
<gene>
    <name evidence="2" type="ordered locus">CRES_0818</name>
</gene>
<keyword evidence="1" id="KW-1133">Transmembrane helix</keyword>
<reference evidence="2 3" key="1">
    <citation type="journal article" date="2012" name="BMC Genomics">
        <title>Complete genome sequence, lifestyle, and multi-drug resistance of the human pathogen Corynebacterium resistens DSM 45100 isolated from blood samples of a leukemia patient.</title>
        <authorList>
            <person name="Schroder J."/>
            <person name="Maus I."/>
            <person name="Meyer K."/>
            <person name="Wordemann S."/>
            <person name="Blom J."/>
            <person name="Jaenicke S."/>
            <person name="Schneider J."/>
            <person name="Trost E."/>
            <person name="Tauch A."/>
        </authorList>
    </citation>
    <scope>NUCLEOTIDE SEQUENCE [LARGE SCALE GENOMIC DNA]</scope>
    <source>
        <strain evidence="3">DSM 45100 / JCM 12819 / CCUG 50093 / GTC 2026 / SICGH 158</strain>
    </source>
</reference>
<evidence type="ECO:0000256" key="1">
    <source>
        <dbReference type="SAM" id="Phobius"/>
    </source>
</evidence>
<feature type="transmembrane region" description="Helical" evidence="1">
    <location>
        <begin position="24"/>
        <end position="42"/>
    </location>
</feature>
<feature type="transmembrane region" description="Helical" evidence="1">
    <location>
        <begin position="48"/>
        <end position="65"/>
    </location>
</feature>
<sequence>MLNNQNNGDIVGQRKAEVRKRSRHIQITGGVIVASTLIGIFLLKTPVLTFFIPLIGLVYVLINMYKIRQIVNHKDQW</sequence>
<accession>F8E0D3</accession>
<keyword evidence="1" id="KW-0472">Membrane</keyword>
<dbReference type="AlphaFoldDB" id="F8E0D3"/>
<dbReference type="RefSeq" id="WP_013888191.1">
    <property type="nucleotide sequence ID" value="NC_015673.1"/>
</dbReference>
<name>F8E0D3_CORRG</name>
<proteinExistence type="predicted"/>
<dbReference type="EMBL" id="CP002857">
    <property type="protein sequence ID" value="AEI09174.1"/>
    <property type="molecule type" value="Genomic_DNA"/>
</dbReference>
<evidence type="ECO:0000313" key="3">
    <source>
        <dbReference type="Proteomes" id="UP000000492"/>
    </source>
</evidence>
<dbReference type="OrthoDB" id="4417574at2"/>
<dbReference type="eggNOG" id="ENOG5031ZKK">
    <property type="taxonomic scope" value="Bacteria"/>
</dbReference>
<keyword evidence="1" id="KW-0812">Transmembrane</keyword>
<protein>
    <submittedName>
        <fullName evidence="2">Uncharacterized protein</fullName>
    </submittedName>
</protein>
<dbReference type="HOGENOM" id="CLU_193596_0_0_11"/>